<accession>A0A5C3LE81</accession>
<dbReference type="PRINTS" id="PR00929">
    <property type="entry name" value="ATHOOK"/>
</dbReference>
<evidence type="ECO:0000256" key="1">
    <source>
        <dbReference type="SAM" id="MobiDB-lite"/>
    </source>
</evidence>
<keyword evidence="3" id="KW-1185">Reference proteome</keyword>
<feature type="region of interest" description="Disordered" evidence="1">
    <location>
        <begin position="140"/>
        <end position="244"/>
    </location>
</feature>
<protein>
    <recommendedName>
        <fullName evidence="4">PWWP domain-containing protein</fullName>
    </recommendedName>
</protein>
<dbReference type="GO" id="GO:0003677">
    <property type="term" value="F:DNA binding"/>
    <property type="evidence" value="ECO:0007669"/>
    <property type="project" value="InterPro"/>
</dbReference>
<dbReference type="STRING" id="230819.A0A5C3LE81"/>
<dbReference type="EMBL" id="ML210147">
    <property type="protein sequence ID" value="TFK30246.1"/>
    <property type="molecule type" value="Genomic_DNA"/>
</dbReference>
<gene>
    <name evidence="2" type="ORF">FA15DRAFT_663629</name>
</gene>
<dbReference type="InterPro" id="IPR017956">
    <property type="entry name" value="AT_hook_DNA-bd_motif"/>
</dbReference>
<feature type="region of interest" description="Disordered" evidence="1">
    <location>
        <begin position="404"/>
        <end position="427"/>
    </location>
</feature>
<evidence type="ECO:0008006" key="4">
    <source>
        <dbReference type="Google" id="ProtNLM"/>
    </source>
</evidence>
<evidence type="ECO:0000313" key="3">
    <source>
        <dbReference type="Proteomes" id="UP000307440"/>
    </source>
</evidence>
<dbReference type="Proteomes" id="UP000307440">
    <property type="component" value="Unassembled WGS sequence"/>
</dbReference>
<sequence>MADASSGGSAIIKRGAALQARKILMEYSTDSEEESTVGAKKRKRGRPRKESTVGAVGAVQKRASSAKRVKPSKTLEELVVGESSTTLSATPARKRGRPKKKTSIDELMLSTGLSLLDGEESDLTPLSSPVLTLKKLAQLPHESPQVSPKAAVKNHPMFPAASSGDLQASDTLDPMSPTPQEPSPKKKSKSPSKALKEPPPTKPQPKYRPKEHPMFATTSKSDSDTLIPITNQSTKDPGGDSNEPWELESLGRFVWVLLNGKNGKTPEVFDPITDAASSKDRIWWPGVVKDTIIIAPVGVRLFGETPRVVLIENPCAENVLSYQSPHSSKRFSSYEAARHRSSGRSASPRKRQKVADPDKNAWENACRLMEDAIEFEAYTDADAEDDLPEIADVLTAPLLSAKAKVKPSEKKKPRQKPKEASVELDDGSDWSDFDLAAPPSADSNLSIPGELVLARVFKKSLTEYWPAKLKEYIPPQGRNKVARYKVQFFDGIEDEIPRSYFYTQEEEGFGICKMGLINSLVKDDTNDDENVKHVDMSFMRIPSPEPATKLPSTNKFVTLNTRQQFAYTKPVLKAILMNEYGPVKQKQETFMRGGKARAEVTKHSTSRGLMASDHIDQLSQYVVYWCLREKMHVKTDAYNGEEELPVVGGEGGVGDSVMDEPPGFNNLVLSPAATELVLLPSSPVPEPPSSSFTPLSAQDDANLVDSPAANLLQLATQAIEFLTSSDVAISNPDTISAELELPEPRPLDVEVQTFPKQTGSPDYERLSDVEKLDFCTNILLPETIRQVLLWRNGDRKSFELMSDEEEQQLYDRGQVYVDQRDWVCDVIRLRDRKNKLFFENVKDPRSGLERTVSARTGRIRKTINYQE</sequence>
<feature type="region of interest" description="Disordered" evidence="1">
    <location>
        <begin position="331"/>
        <end position="358"/>
    </location>
</feature>
<organism evidence="2 3">
    <name type="scientific">Coprinopsis marcescibilis</name>
    <name type="common">Agaric fungus</name>
    <name type="synonym">Psathyrella marcescibilis</name>
    <dbReference type="NCBI Taxonomy" id="230819"/>
    <lineage>
        <taxon>Eukaryota</taxon>
        <taxon>Fungi</taxon>
        <taxon>Dikarya</taxon>
        <taxon>Basidiomycota</taxon>
        <taxon>Agaricomycotina</taxon>
        <taxon>Agaricomycetes</taxon>
        <taxon>Agaricomycetidae</taxon>
        <taxon>Agaricales</taxon>
        <taxon>Agaricineae</taxon>
        <taxon>Psathyrellaceae</taxon>
        <taxon>Coprinopsis</taxon>
    </lineage>
</organism>
<feature type="compositionally biased region" description="Basic residues" evidence="1">
    <location>
        <begin position="92"/>
        <end position="101"/>
    </location>
</feature>
<dbReference type="AlphaFoldDB" id="A0A5C3LE81"/>
<dbReference type="SMART" id="SM00384">
    <property type="entry name" value="AT_hook"/>
    <property type="match status" value="2"/>
</dbReference>
<feature type="compositionally biased region" description="Basic residues" evidence="1">
    <location>
        <begin position="339"/>
        <end position="352"/>
    </location>
</feature>
<dbReference type="OrthoDB" id="2505887at2759"/>
<feature type="region of interest" description="Disordered" evidence="1">
    <location>
        <begin position="28"/>
        <end position="103"/>
    </location>
</feature>
<reference evidence="2 3" key="1">
    <citation type="journal article" date="2019" name="Nat. Ecol. Evol.">
        <title>Megaphylogeny resolves global patterns of mushroom evolution.</title>
        <authorList>
            <person name="Varga T."/>
            <person name="Krizsan K."/>
            <person name="Foldi C."/>
            <person name="Dima B."/>
            <person name="Sanchez-Garcia M."/>
            <person name="Sanchez-Ramirez S."/>
            <person name="Szollosi G.J."/>
            <person name="Szarkandi J.G."/>
            <person name="Papp V."/>
            <person name="Albert L."/>
            <person name="Andreopoulos W."/>
            <person name="Angelini C."/>
            <person name="Antonin V."/>
            <person name="Barry K.W."/>
            <person name="Bougher N.L."/>
            <person name="Buchanan P."/>
            <person name="Buyck B."/>
            <person name="Bense V."/>
            <person name="Catcheside P."/>
            <person name="Chovatia M."/>
            <person name="Cooper J."/>
            <person name="Damon W."/>
            <person name="Desjardin D."/>
            <person name="Finy P."/>
            <person name="Geml J."/>
            <person name="Haridas S."/>
            <person name="Hughes K."/>
            <person name="Justo A."/>
            <person name="Karasinski D."/>
            <person name="Kautmanova I."/>
            <person name="Kiss B."/>
            <person name="Kocsube S."/>
            <person name="Kotiranta H."/>
            <person name="LaButti K.M."/>
            <person name="Lechner B.E."/>
            <person name="Liimatainen K."/>
            <person name="Lipzen A."/>
            <person name="Lukacs Z."/>
            <person name="Mihaltcheva S."/>
            <person name="Morgado L.N."/>
            <person name="Niskanen T."/>
            <person name="Noordeloos M.E."/>
            <person name="Ohm R.A."/>
            <person name="Ortiz-Santana B."/>
            <person name="Ovrebo C."/>
            <person name="Racz N."/>
            <person name="Riley R."/>
            <person name="Savchenko A."/>
            <person name="Shiryaev A."/>
            <person name="Soop K."/>
            <person name="Spirin V."/>
            <person name="Szebenyi C."/>
            <person name="Tomsovsky M."/>
            <person name="Tulloss R.E."/>
            <person name="Uehling J."/>
            <person name="Grigoriev I.V."/>
            <person name="Vagvolgyi C."/>
            <person name="Papp T."/>
            <person name="Martin F.M."/>
            <person name="Miettinen O."/>
            <person name="Hibbett D.S."/>
            <person name="Nagy L.G."/>
        </authorList>
    </citation>
    <scope>NUCLEOTIDE SEQUENCE [LARGE SCALE GENOMIC DNA]</scope>
    <source>
        <strain evidence="2 3">CBS 121175</strain>
    </source>
</reference>
<evidence type="ECO:0000313" key="2">
    <source>
        <dbReference type="EMBL" id="TFK30246.1"/>
    </source>
</evidence>
<feature type="compositionally biased region" description="Basic and acidic residues" evidence="1">
    <location>
        <begin position="406"/>
        <end position="421"/>
    </location>
</feature>
<proteinExistence type="predicted"/>
<name>A0A5C3LE81_COPMA</name>